<comment type="caution">
    <text evidence="1">The sequence shown here is derived from an EMBL/GenBank/DDBJ whole genome shotgun (WGS) entry which is preliminary data.</text>
</comment>
<dbReference type="RefSeq" id="WP_129002263.1">
    <property type="nucleotide sequence ID" value="NZ_SDHZ01000001.1"/>
</dbReference>
<dbReference type="EMBL" id="SDHZ01000001">
    <property type="protein sequence ID" value="RXK86514.1"/>
    <property type="molecule type" value="Genomic_DNA"/>
</dbReference>
<reference evidence="1 2" key="1">
    <citation type="submission" date="2019-01" db="EMBL/GenBank/DDBJ databases">
        <title>Filimonas sp. strain TTM-71.</title>
        <authorList>
            <person name="Chen W.-M."/>
        </authorList>
    </citation>
    <scope>NUCLEOTIDE SEQUENCE [LARGE SCALE GENOMIC DNA]</scope>
    <source>
        <strain evidence="1 2">TTM-71</strain>
    </source>
</reference>
<dbReference type="AlphaFoldDB" id="A0A4Q1DAR2"/>
<accession>A0A4Q1DAR2</accession>
<protein>
    <submittedName>
        <fullName evidence="1">Uncharacterized protein</fullName>
    </submittedName>
</protein>
<keyword evidence="2" id="KW-1185">Reference proteome</keyword>
<sequence>MAKQGGPFIFEKTFGNISCYKRCGIGLVRCKSNLTAERWRKDPAFAGSRKSAGEIAKATVIAAPFYKLIPLSIRKYSLYRQFVGVAKKMLSRGTPISAIEETLALAVIRLRKLEALDQTQPGQEQISNAATAPPAFTIKLSAPSVKAFPSPKSLLPPHVIPHKSRYLRKRRTSGRSASAAALL</sequence>
<proteinExistence type="predicted"/>
<evidence type="ECO:0000313" key="1">
    <source>
        <dbReference type="EMBL" id="RXK86514.1"/>
    </source>
</evidence>
<organism evidence="1 2">
    <name type="scientific">Filimonas effusa</name>
    <dbReference type="NCBI Taxonomy" id="2508721"/>
    <lineage>
        <taxon>Bacteria</taxon>
        <taxon>Pseudomonadati</taxon>
        <taxon>Bacteroidota</taxon>
        <taxon>Chitinophagia</taxon>
        <taxon>Chitinophagales</taxon>
        <taxon>Chitinophagaceae</taxon>
        <taxon>Filimonas</taxon>
    </lineage>
</organism>
<dbReference type="OrthoDB" id="672632at2"/>
<dbReference type="Proteomes" id="UP000290545">
    <property type="component" value="Unassembled WGS sequence"/>
</dbReference>
<name>A0A4Q1DAR2_9BACT</name>
<evidence type="ECO:0000313" key="2">
    <source>
        <dbReference type="Proteomes" id="UP000290545"/>
    </source>
</evidence>
<gene>
    <name evidence="1" type="ORF">ESB13_06825</name>
</gene>